<name>A0AAN9MEA4_CANGL</name>
<sequence length="95" mass="11150">MKALQLQSRLLESFILLDHLEETGFTIHHGWLEPKIAPSPTYQNLKQRKWKQQHECSEHQKISKKVLDAERNGGRSTGSQKLEEAFRIQEKKSIR</sequence>
<feature type="compositionally biased region" description="Basic and acidic residues" evidence="1">
    <location>
        <begin position="81"/>
        <end position="95"/>
    </location>
</feature>
<proteinExistence type="predicted"/>
<organism evidence="2 3">
    <name type="scientific">Canavalia gladiata</name>
    <name type="common">Sword bean</name>
    <name type="synonym">Dolichos gladiatus</name>
    <dbReference type="NCBI Taxonomy" id="3824"/>
    <lineage>
        <taxon>Eukaryota</taxon>
        <taxon>Viridiplantae</taxon>
        <taxon>Streptophyta</taxon>
        <taxon>Embryophyta</taxon>
        <taxon>Tracheophyta</taxon>
        <taxon>Spermatophyta</taxon>
        <taxon>Magnoliopsida</taxon>
        <taxon>eudicotyledons</taxon>
        <taxon>Gunneridae</taxon>
        <taxon>Pentapetalae</taxon>
        <taxon>rosids</taxon>
        <taxon>fabids</taxon>
        <taxon>Fabales</taxon>
        <taxon>Fabaceae</taxon>
        <taxon>Papilionoideae</taxon>
        <taxon>50 kb inversion clade</taxon>
        <taxon>NPAAA clade</taxon>
        <taxon>indigoferoid/millettioid clade</taxon>
        <taxon>Phaseoleae</taxon>
        <taxon>Canavalia</taxon>
    </lineage>
</organism>
<evidence type="ECO:0000313" key="2">
    <source>
        <dbReference type="EMBL" id="KAK7350407.1"/>
    </source>
</evidence>
<evidence type="ECO:0000313" key="3">
    <source>
        <dbReference type="Proteomes" id="UP001367508"/>
    </source>
</evidence>
<reference evidence="2 3" key="1">
    <citation type="submission" date="2024-01" db="EMBL/GenBank/DDBJ databases">
        <title>The genomes of 5 underutilized Papilionoideae crops provide insights into root nodulation and disease resistanc.</title>
        <authorList>
            <person name="Jiang F."/>
        </authorList>
    </citation>
    <scope>NUCLEOTIDE SEQUENCE [LARGE SCALE GENOMIC DNA]</scope>
    <source>
        <strain evidence="2">LVBAO_FW01</strain>
        <tissue evidence="2">Leaves</tissue>
    </source>
</reference>
<keyword evidence="3" id="KW-1185">Reference proteome</keyword>
<dbReference type="Proteomes" id="UP001367508">
    <property type="component" value="Unassembled WGS sequence"/>
</dbReference>
<accession>A0AAN9MEA4</accession>
<feature type="compositionally biased region" description="Basic and acidic residues" evidence="1">
    <location>
        <begin position="61"/>
        <end position="73"/>
    </location>
</feature>
<gene>
    <name evidence="2" type="ORF">VNO77_09007</name>
</gene>
<dbReference type="AlphaFoldDB" id="A0AAN9MEA4"/>
<evidence type="ECO:0000256" key="1">
    <source>
        <dbReference type="SAM" id="MobiDB-lite"/>
    </source>
</evidence>
<protein>
    <submittedName>
        <fullName evidence="2">Uncharacterized protein</fullName>
    </submittedName>
</protein>
<dbReference type="EMBL" id="JAYMYQ010000002">
    <property type="protein sequence ID" value="KAK7350407.1"/>
    <property type="molecule type" value="Genomic_DNA"/>
</dbReference>
<comment type="caution">
    <text evidence="2">The sequence shown here is derived from an EMBL/GenBank/DDBJ whole genome shotgun (WGS) entry which is preliminary data.</text>
</comment>
<feature type="region of interest" description="Disordered" evidence="1">
    <location>
        <begin position="61"/>
        <end position="95"/>
    </location>
</feature>